<dbReference type="OrthoDB" id="1415873at2759"/>
<evidence type="ECO:0000256" key="1">
    <source>
        <dbReference type="SAM" id="MobiDB-lite"/>
    </source>
</evidence>
<evidence type="ECO:0000313" key="2">
    <source>
        <dbReference type="EMBL" id="RDY04723.1"/>
    </source>
</evidence>
<name>A0A371HPK9_MUCPR</name>
<dbReference type="Proteomes" id="UP000257109">
    <property type="component" value="Unassembled WGS sequence"/>
</dbReference>
<accession>A0A371HPK9</accession>
<dbReference type="AlphaFoldDB" id="A0A371HPK9"/>
<dbReference type="EMBL" id="QJKJ01002027">
    <property type="protein sequence ID" value="RDY04723.1"/>
    <property type="molecule type" value="Genomic_DNA"/>
</dbReference>
<feature type="compositionally biased region" description="Basic and acidic residues" evidence="1">
    <location>
        <begin position="88"/>
        <end position="108"/>
    </location>
</feature>
<feature type="region of interest" description="Disordered" evidence="1">
    <location>
        <begin position="80"/>
        <end position="108"/>
    </location>
</feature>
<feature type="non-terminal residue" evidence="2">
    <location>
        <position position="1"/>
    </location>
</feature>
<proteinExistence type="predicted"/>
<keyword evidence="3" id="KW-1185">Reference proteome</keyword>
<reference evidence="2" key="1">
    <citation type="submission" date="2018-05" db="EMBL/GenBank/DDBJ databases">
        <title>Draft genome of Mucuna pruriens seed.</title>
        <authorList>
            <person name="Nnadi N.E."/>
            <person name="Vos R."/>
            <person name="Hasami M.H."/>
            <person name="Devisetty U.K."/>
            <person name="Aguiy J.C."/>
        </authorList>
    </citation>
    <scope>NUCLEOTIDE SEQUENCE [LARGE SCALE GENOMIC DNA]</scope>
    <source>
        <strain evidence="2">JCA_2017</strain>
    </source>
</reference>
<sequence>MSPYRIVFGKACHLLMEIEHRAYWLIKRCNLAYDQLGNVVELKDEYTNNTFQVNGHQIKLFHEGPTRTMRKTKTISLMEPAQPAQSVLKKEELDPNRDLLVEPKISKA</sequence>
<evidence type="ECO:0000313" key="3">
    <source>
        <dbReference type="Proteomes" id="UP000257109"/>
    </source>
</evidence>
<organism evidence="2 3">
    <name type="scientific">Mucuna pruriens</name>
    <name type="common">Velvet bean</name>
    <name type="synonym">Dolichos pruriens</name>
    <dbReference type="NCBI Taxonomy" id="157652"/>
    <lineage>
        <taxon>Eukaryota</taxon>
        <taxon>Viridiplantae</taxon>
        <taxon>Streptophyta</taxon>
        <taxon>Embryophyta</taxon>
        <taxon>Tracheophyta</taxon>
        <taxon>Spermatophyta</taxon>
        <taxon>Magnoliopsida</taxon>
        <taxon>eudicotyledons</taxon>
        <taxon>Gunneridae</taxon>
        <taxon>Pentapetalae</taxon>
        <taxon>rosids</taxon>
        <taxon>fabids</taxon>
        <taxon>Fabales</taxon>
        <taxon>Fabaceae</taxon>
        <taxon>Papilionoideae</taxon>
        <taxon>50 kb inversion clade</taxon>
        <taxon>NPAAA clade</taxon>
        <taxon>indigoferoid/millettioid clade</taxon>
        <taxon>Phaseoleae</taxon>
        <taxon>Mucuna</taxon>
    </lineage>
</organism>
<comment type="caution">
    <text evidence="2">The sequence shown here is derived from an EMBL/GenBank/DDBJ whole genome shotgun (WGS) entry which is preliminary data.</text>
</comment>
<protein>
    <submittedName>
        <fullName evidence="2">Uncharacterized protein</fullName>
    </submittedName>
</protein>
<gene>
    <name evidence="2" type="ORF">CR513_11532</name>
</gene>